<dbReference type="Proteomes" id="UP001281147">
    <property type="component" value="Unassembled WGS sequence"/>
</dbReference>
<keyword evidence="2" id="KW-1185">Reference proteome</keyword>
<accession>A0ACC3N4V6</accession>
<name>A0ACC3N4V6_9PEZI</name>
<reference evidence="1" key="1">
    <citation type="submission" date="2023-07" db="EMBL/GenBank/DDBJ databases">
        <title>Black Yeasts Isolated from many extreme environments.</title>
        <authorList>
            <person name="Coleine C."/>
            <person name="Stajich J.E."/>
            <person name="Selbmann L."/>
        </authorList>
    </citation>
    <scope>NUCLEOTIDE SEQUENCE</scope>
    <source>
        <strain evidence="1">CCFEE 5714</strain>
    </source>
</reference>
<organism evidence="1 2">
    <name type="scientific">Vermiconidia calcicola</name>
    <dbReference type="NCBI Taxonomy" id="1690605"/>
    <lineage>
        <taxon>Eukaryota</taxon>
        <taxon>Fungi</taxon>
        <taxon>Dikarya</taxon>
        <taxon>Ascomycota</taxon>
        <taxon>Pezizomycotina</taxon>
        <taxon>Dothideomycetes</taxon>
        <taxon>Dothideomycetidae</taxon>
        <taxon>Mycosphaerellales</taxon>
        <taxon>Extremaceae</taxon>
        <taxon>Vermiconidia</taxon>
    </lineage>
</organism>
<evidence type="ECO:0000313" key="2">
    <source>
        <dbReference type="Proteomes" id="UP001281147"/>
    </source>
</evidence>
<proteinExistence type="predicted"/>
<protein>
    <submittedName>
        <fullName evidence="1">Uncharacterized protein</fullName>
    </submittedName>
</protein>
<sequence length="621" mass="71375">MEDRERSVDDVRKWDSTFYPESLAESSNKIRLLHIHAGEFAAPIQCSLSTESLATPAELKYDALSYCWGDRPFLSPISLDGKANFLVTANLLAALRRMRYSDATHTVWVDYLCINQADLAERGQQVALMSHIYKNAQVVLCWLGPCGSTLPGHEELEFCDDHQVLDVSEDDTGEYVLQYKSPWLQLHVIRGSADRWWKRVWTLQEYCLAEHVIFLVGPHQYRKEDFRRAIRSYRKSLPAFDGAWQDAAEISMELMDRDTIRQNYLGDREHGERFPRRSALFDALSWTDRAVATDARDKVYGVMSLFITHNSTLRMGADYTKSVEDVFAEAASIIVEDAQELDLIVSDWPKLGQDRYTWLPDFSKRKTHGGLSNAMRYMQPLHLLEQWRQLSLDISTQPLFQREGSNLYVEGFNFDTVVATVKEFGNDAELSVETHLDGCKGSRSQQCLPFEWSMDNPWHQSAMARLLSRVVDDVRAEAERKGKKNPYGLNTDYALERTVCADCFAEHALKSSRWSPMYDTTEQFQHYKNTEEYSKGVDRTLAQQCFFVTAGGYVGLGKQHIETLDEVAIIRGINMPIVWRMAEPDARYRYISEAFIHGIIYGEVNELVRVHALELQQFVIV</sequence>
<dbReference type="EMBL" id="JAUTXU010000086">
    <property type="protein sequence ID" value="KAK3710200.1"/>
    <property type="molecule type" value="Genomic_DNA"/>
</dbReference>
<comment type="caution">
    <text evidence="1">The sequence shown here is derived from an EMBL/GenBank/DDBJ whole genome shotgun (WGS) entry which is preliminary data.</text>
</comment>
<gene>
    <name evidence="1" type="ORF">LTR37_010421</name>
</gene>
<evidence type="ECO:0000313" key="1">
    <source>
        <dbReference type="EMBL" id="KAK3710200.1"/>
    </source>
</evidence>